<dbReference type="GO" id="GO:0003735">
    <property type="term" value="F:structural constituent of ribosome"/>
    <property type="evidence" value="ECO:0007669"/>
    <property type="project" value="InterPro"/>
</dbReference>
<dbReference type="PANTHER" id="PTHR11127:SF2">
    <property type="entry name" value="LARGE RIBOSOMAL SUBUNIT PROTEIN EL14"/>
    <property type="match status" value="1"/>
</dbReference>
<evidence type="ECO:0000259" key="5">
    <source>
        <dbReference type="Pfam" id="PF01929"/>
    </source>
</evidence>
<evidence type="ECO:0008006" key="8">
    <source>
        <dbReference type="Google" id="ProtNLM"/>
    </source>
</evidence>
<evidence type="ECO:0000256" key="3">
    <source>
        <dbReference type="ARBA" id="ARBA00023274"/>
    </source>
</evidence>
<proteinExistence type="inferred from homology"/>
<accession>A0AAV9V675</accession>
<dbReference type="EMBL" id="JAVHNQ010000002">
    <property type="protein sequence ID" value="KAK6355361.1"/>
    <property type="molecule type" value="Genomic_DNA"/>
</dbReference>
<dbReference type="AlphaFoldDB" id="A0AAV9V675"/>
<protein>
    <recommendedName>
        <fullName evidence="8">60S ribosomal protein L14</fullName>
    </recommendedName>
</protein>
<evidence type="ECO:0000256" key="2">
    <source>
        <dbReference type="ARBA" id="ARBA00022980"/>
    </source>
</evidence>
<dbReference type="Pfam" id="PF01929">
    <property type="entry name" value="Ribosomal_L14e"/>
    <property type="match status" value="1"/>
</dbReference>
<dbReference type="Proteomes" id="UP001375240">
    <property type="component" value="Unassembled WGS sequence"/>
</dbReference>
<keyword evidence="7" id="KW-1185">Reference proteome</keyword>
<dbReference type="InterPro" id="IPR008991">
    <property type="entry name" value="Translation_prot_SH3-like_sf"/>
</dbReference>
<keyword evidence="3" id="KW-0687">Ribonucleoprotein</keyword>
<evidence type="ECO:0000313" key="6">
    <source>
        <dbReference type="EMBL" id="KAK6355361.1"/>
    </source>
</evidence>
<dbReference type="Gene3D" id="6.10.250.2270">
    <property type="match status" value="1"/>
</dbReference>
<reference evidence="6 7" key="1">
    <citation type="submission" date="2019-10" db="EMBL/GenBank/DDBJ databases">
        <authorList>
            <person name="Palmer J.M."/>
        </authorList>
    </citation>
    <scope>NUCLEOTIDE SEQUENCE [LARGE SCALE GENOMIC DNA]</scope>
    <source>
        <strain evidence="6 7">TWF696</strain>
    </source>
</reference>
<dbReference type="GO" id="GO:0022625">
    <property type="term" value="C:cytosolic large ribosomal subunit"/>
    <property type="evidence" value="ECO:0007669"/>
    <property type="project" value="TreeGrafter"/>
</dbReference>
<dbReference type="GO" id="GO:0003723">
    <property type="term" value="F:RNA binding"/>
    <property type="evidence" value="ECO:0007669"/>
    <property type="project" value="InterPro"/>
</dbReference>
<organism evidence="6 7">
    <name type="scientific">Orbilia brochopaga</name>
    <dbReference type="NCBI Taxonomy" id="3140254"/>
    <lineage>
        <taxon>Eukaryota</taxon>
        <taxon>Fungi</taxon>
        <taxon>Dikarya</taxon>
        <taxon>Ascomycota</taxon>
        <taxon>Pezizomycotina</taxon>
        <taxon>Orbiliomycetes</taxon>
        <taxon>Orbiliales</taxon>
        <taxon>Orbiliaceae</taxon>
        <taxon>Orbilia</taxon>
    </lineage>
</organism>
<dbReference type="PANTHER" id="PTHR11127">
    <property type="entry name" value="60S RIBOSOMAL PROTEIN L14"/>
    <property type="match status" value="1"/>
</dbReference>
<keyword evidence="2" id="KW-0689">Ribosomal protein</keyword>
<comment type="similarity">
    <text evidence="1">Belongs to the eukaryotic ribosomal protein eL14 family.</text>
</comment>
<gene>
    <name evidence="6" type="ORF">TWF696_004470</name>
</gene>
<dbReference type="Pfam" id="PF00467">
    <property type="entry name" value="KOW"/>
    <property type="match status" value="1"/>
</dbReference>
<dbReference type="CDD" id="cd23702">
    <property type="entry name" value="eL14"/>
    <property type="match status" value="1"/>
</dbReference>
<dbReference type="GO" id="GO:0042273">
    <property type="term" value="P:ribosomal large subunit biogenesis"/>
    <property type="evidence" value="ECO:0007669"/>
    <property type="project" value="TreeGrafter"/>
</dbReference>
<dbReference type="InterPro" id="IPR014722">
    <property type="entry name" value="Rib_uL2_dom2"/>
</dbReference>
<dbReference type="SUPFAM" id="SSF50104">
    <property type="entry name" value="Translation proteins SH3-like domain"/>
    <property type="match status" value="1"/>
</dbReference>
<dbReference type="GO" id="GO:0006412">
    <property type="term" value="P:translation"/>
    <property type="evidence" value="ECO:0007669"/>
    <property type="project" value="InterPro"/>
</dbReference>
<evidence type="ECO:0000313" key="7">
    <source>
        <dbReference type="Proteomes" id="UP001375240"/>
    </source>
</evidence>
<comment type="caution">
    <text evidence="6">The sequence shown here is derived from an EMBL/GenBank/DDBJ whole genome shotgun (WGS) entry which is preliminary data.</text>
</comment>
<feature type="domain" description="Large ribosomal subunit protein eL14" evidence="5">
    <location>
        <begin position="51"/>
        <end position="126"/>
    </location>
</feature>
<dbReference type="InterPro" id="IPR005824">
    <property type="entry name" value="KOW"/>
</dbReference>
<dbReference type="InterPro" id="IPR039660">
    <property type="entry name" value="Ribosomal_eL14"/>
</dbReference>
<name>A0AAV9V675_9PEZI</name>
<dbReference type="Gene3D" id="2.30.30.30">
    <property type="match status" value="1"/>
</dbReference>
<feature type="domain" description="KOW" evidence="4">
    <location>
        <begin position="17"/>
        <end position="46"/>
    </location>
</feature>
<sequence length="140" mass="15959">MSQTEVVSSQWPQVETGRVVLINDGKDEGKLAAVVQIIDHKRILVDSPHIERQAVQLSHVSLTSQVVTKLPRAARSGVVEKYWKEANVDDKAASSTWHKKRASREKKRALTDFERFKVMVLKKQRRFEVRKAVAKARKSS</sequence>
<dbReference type="InterPro" id="IPR002784">
    <property type="entry name" value="Ribosomal_eL14_dom"/>
</dbReference>
<evidence type="ECO:0000259" key="4">
    <source>
        <dbReference type="Pfam" id="PF00467"/>
    </source>
</evidence>
<evidence type="ECO:0000256" key="1">
    <source>
        <dbReference type="ARBA" id="ARBA00006592"/>
    </source>
</evidence>